<evidence type="ECO:0000256" key="1">
    <source>
        <dbReference type="ARBA" id="ARBA00023015"/>
    </source>
</evidence>
<dbReference type="PROSITE" id="PS50932">
    <property type="entry name" value="HTH_LACI_2"/>
    <property type="match status" value="1"/>
</dbReference>
<keyword evidence="1" id="KW-0805">Transcription regulation</keyword>
<keyword evidence="3" id="KW-0804">Transcription</keyword>
<sequence length="343" mass="38674">MSLKEIARIAGTSVSTVSRVLNQPDYKCKSPELEARIWAAAQEIRYTPNTAAQTLKSGISLARTEEKTMTFDIFLTRFPSLSQDLFFSELFEFLKKELLRQQCIIGKFLTLPEVTSMLNEKSSFSATDKHADGIILLGKCPSELISPLQNHYRNIVGIDRNPTDFAYDEVICNGTNAAITAMNYLISLGHKKIAYIGDCSYEARYIGYYQSLISHSLPLDYSNIYPTSQTREEGMKTMELILQRASLPTAIFCANDSTALGVFDCLRHRRKKGYVPSIISIDNIRESEQTKPMLTTIDIPKEEMAHHAVKLLLDRIHNEHNSAARIELPCKLLVRESCSISPH</sequence>
<gene>
    <name evidence="5" type="ORF">EHLA_0069</name>
</gene>
<dbReference type="Pfam" id="PF00356">
    <property type="entry name" value="LacI"/>
    <property type="match status" value="1"/>
</dbReference>
<dbReference type="SUPFAM" id="SSF47413">
    <property type="entry name" value="lambda repressor-like DNA-binding domains"/>
    <property type="match status" value="1"/>
</dbReference>
<dbReference type="RefSeq" id="WP_096238887.1">
    <property type="nucleotide sequence ID" value="NZ_LT907978.1"/>
</dbReference>
<dbReference type="SMART" id="SM00354">
    <property type="entry name" value="HTH_LACI"/>
    <property type="match status" value="1"/>
</dbReference>
<dbReference type="STRING" id="39488.ERS852450_03039"/>
<proteinExistence type="predicted"/>
<organism evidence="5 6">
    <name type="scientific">Anaerobutyricum hallii</name>
    <dbReference type="NCBI Taxonomy" id="39488"/>
    <lineage>
        <taxon>Bacteria</taxon>
        <taxon>Bacillati</taxon>
        <taxon>Bacillota</taxon>
        <taxon>Clostridia</taxon>
        <taxon>Lachnospirales</taxon>
        <taxon>Lachnospiraceae</taxon>
        <taxon>Anaerobutyricum</taxon>
    </lineage>
</organism>
<evidence type="ECO:0000313" key="6">
    <source>
        <dbReference type="Proteomes" id="UP000217549"/>
    </source>
</evidence>
<dbReference type="KEGG" id="ehl:EHLA_0069"/>
<dbReference type="PANTHER" id="PTHR30146:SF109">
    <property type="entry name" value="HTH-TYPE TRANSCRIPTIONAL REGULATOR GALS"/>
    <property type="match status" value="1"/>
</dbReference>
<dbReference type="InterPro" id="IPR028082">
    <property type="entry name" value="Peripla_BP_I"/>
</dbReference>
<keyword evidence="2" id="KW-0238">DNA-binding</keyword>
<dbReference type="PANTHER" id="PTHR30146">
    <property type="entry name" value="LACI-RELATED TRANSCRIPTIONAL REPRESSOR"/>
    <property type="match status" value="1"/>
</dbReference>
<dbReference type="InterPro" id="IPR046335">
    <property type="entry name" value="LacI/GalR-like_sensor"/>
</dbReference>
<accession>A0A285PMJ1</accession>
<evidence type="ECO:0000256" key="2">
    <source>
        <dbReference type="ARBA" id="ARBA00023125"/>
    </source>
</evidence>
<dbReference type="EMBL" id="LT907978">
    <property type="protein sequence ID" value="SOB70848.1"/>
    <property type="molecule type" value="Genomic_DNA"/>
</dbReference>
<dbReference type="GO" id="GO:0000976">
    <property type="term" value="F:transcription cis-regulatory region binding"/>
    <property type="evidence" value="ECO:0007669"/>
    <property type="project" value="TreeGrafter"/>
</dbReference>
<dbReference type="AlphaFoldDB" id="A0A285PMJ1"/>
<reference evidence="6" key="1">
    <citation type="submission" date="2017-09" db="EMBL/GenBank/DDBJ databases">
        <authorList>
            <person name="Shetty A S."/>
        </authorList>
    </citation>
    <scope>NUCLEOTIDE SEQUENCE [LARGE SCALE GENOMIC DNA]</scope>
</reference>
<evidence type="ECO:0000313" key="5">
    <source>
        <dbReference type="EMBL" id="SOB70848.1"/>
    </source>
</evidence>
<dbReference type="SUPFAM" id="SSF53822">
    <property type="entry name" value="Periplasmic binding protein-like I"/>
    <property type="match status" value="1"/>
</dbReference>
<dbReference type="GO" id="GO:0003700">
    <property type="term" value="F:DNA-binding transcription factor activity"/>
    <property type="evidence" value="ECO:0007669"/>
    <property type="project" value="TreeGrafter"/>
</dbReference>
<dbReference type="Proteomes" id="UP000217549">
    <property type="component" value="Chromosome I"/>
</dbReference>
<protein>
    <submittedName>
        <fullName evidence="5">LacI-type HTH domain</fullName>
    </submittedName>
</protein>
<name>A0A285PMJ1_9FIRM</name>
<feature type="domain" description="HTH lacI-type" evidence="4">
    <location>
        <begin position="1"/>
        <end position="57"/>
    </location>
</feature>
<dbReference type="Pfam" id="PF13377">
    <property type="entry name" value="Peripla_BP_3"/>
    <property type="match status" value="1"/>
</dbReference>
<evidence type="ECO:0000259" key="4">
    <source>
        <dbReference type="PROSITE" id="PS50932"/>
    </source>
</evidence>
<dbReference type="InterPro" id="IPR010982">
    <property type="entry name" value="Lambda_DNA-bd_dom_sf"/>
</dbReference>
<dbReference type="InterPro" id="IPR000843">
    <property type="entry name" value="HTH_LacI"/>
</dbReference>
<dbReference type="Gene3D" id="3.40.50.2300">
    <property type="match status" value="2"/>
</dbReference>
<keyword evidence="6" id="KW-1185">Reference proteome</keyword>
<evidence type="ECO:0000256" key="3">
    <source>
        <dbReference type="ARBA" id="ARBA00023163"/>
    </source>
</evidence>
<dbReference type="CDD" id="cd01392">
    <property type="entry name" value="HTH_LacI"/>
    <property type="match status" value="1"/>
</dbReference>
<dbReference type="Gene3D" id="1.10.260.40">
    <property type="entry name" value="lambda repressor-like DNA-binding domains"/>
    <property type="match status" value="1"/>
</dbReference>